<evidence type="ECO:0000259" key="8">
    <source>
        <dbReference type="PROSITE" id="PS50173"/>
    </source>
</evidence>
<organism evidence="9 10">
    <name type="scientific">Defluviicoccus vanus</name>
    <dbReference type="NCBI Taxonomy" id="111831"/>
    <lineage>
        <taxon>Bacteria</taxon>
        <taxon>Pseudomonadati</taxon>
        <taxon>Pseudomonadota</taxon>
        <taxon>Alphaproteobacteria</taxon>
        <taxon>Rhodospirillales</taxon>
        <taxon>Rhodospirillaceae</taxon>
        <taxon>Defluviicoccus</taxon>
    </lineage>
</organism>
<dbReference type="GO" id="GO:0003684">
    <property type="term" value="F:damaged DNA binding"/>
    <property type="evidence" value="ECO:0007669"/>
    <property type="project" value="InterPro"/>
</dbReference>
<evidence type="ECO:0000256" key="7">
    <source>
        <dbReference type="ARBA" id="ARBA00049244"/>
    </source>
</evidence>
<evidence type="ECO:0000256" key="6">
    <source>
        <dbReference type="ARBA" id="ARBA00025589"/>
    </source>
</evidence>
<name>A0A7H1MZY1_9PROT</name>
<dbReference type="InterPro" id="IPR043128">
    <property type="entry name" value="Rev_trsase/Diguanyl_cyclase"/>
</dbReference>
<dbReference type="KEGG" id="dvn:HQ394_06215"/>
<dbReference type="RefSeq" id="WP_190262529.1">
    <property type="nucleotide sequence ID" value="NZ_CP053923.1"/>
</dbReference>
<comment type="similarity">
    <text evidence="1">Belongs to the DNA polymerase type-Y family.</text>
</comment>
<proteinExistence type="inferred from homology"/>
<dbReference type="EC" id="2.7.7.7" evidence="3"/>
<dbReference type="Gene3D" id="1.10.150.20">
    <property type="entry name" value="5' to 3' exonuclease, C-terminal subdomain"/>
    <property type="match status" value="1"/>
</dbReference>
<dbReference type="GO" id="GO:0005829">
    <property type="term" value="C:cytosol"/>
    <property type="evidence" value="ECO:0007669"/>
    <property type="project" value="TreeGrafter"/>
</dbReference>
<dbReference type="EMBL" id="CP053923">
    <property type="protein sequence ID" value="QNT69017.1"/>
    <property type="molecule type" value="Genomic_DNA"/>
</dbReference>
<dbReference type="GO" id="GO:0009432">
    <property type="term" value="P:SOS response"/>
    <property type="evidence" value="ECO:0007669"/>
    <property type="project" value="TreeGrafter"/>
</dbReference>
<evidence type="ECO:0000313" key="10">
    <source>
        <dbReference type="Proteomes" id="UP000516369"/>
    </source>
</evidence>
<dbReference type="AlphaFoldDB" id="A0A7H1MZY1"/>
<dbReference type="InterPro" id="IPR001126">
    <property type="entry name" value="UmuC"/>
</dbReference>
<dbReference type="Gene3D" id="3.30.70.270">
    <property type="match status" value="1"/>
</dbReference>
<evidence type="ECO:0000256" key="5">
    <source>
        <dbReference type="ARBA" id="ARBA00022932"/>
    </source>
</evidence>
<keyword evidence="4" id="KW-0515">Mutator protein</keyword>
<dbReference type="Proteomes" id="UP000516369">
    <property type="component" value="Chromosome"/>
</dbReference>
<dbReference type="PANTHER" id="PTHR11076:SF33">
    <property type="entry name" value="DNA POLYMERASE KAPPA"/>
    <property type="match status" value="1"/>
</dbReference>
<dbReference type="InterPro" id="IPR050116">
    <property type="entry name" value="DNA_polymerase-Y"/>
</dbReference>
<dbReference type="Pfam" id="PF21999">
    <property type="entry name" value="IMS_HHH_1"/>
    <property type="match status" value="1"/>
</dbReference>
<dbReference type="GO" id="GO:0006281">
    <property type="term" value="P:DNA repair"/>
    <property type="evidence" value="ECO:0007669"/>
    <property type="project" value="InterPro"/>
</dbReference>
<dbReference type="PROSITE" id="PS50173">
    <property type="entry name" value="UMUC"/>
    <property type="match status" value="1"/>
</dbReference>
<dbReference type="SUPFAM" id="SSF100879">
    <property type="entry name" value="Lesion bypass DNA polymerase (Y-family), little finger domain"/>
    <property type="match status" value="1"/>
</dbReference>
<evidence type="ECO:0000313" key="9">
    <source>
        <dbReference type="EMBL" id="QNT69017.1"/>
    </source>
</evidence>
<dbReference type="GO" id="GO:0003887">
    <property type="term" value="F:DNA-directed DNA polymerase activity"/>
    <property type="evidence" value="ECO:0007669"/>
    <property type="project" value="UniProtKB-KW"/>
</dbReference>
<dbReference type="GO" id="GO:0042276">
    <property type="term" value="P:error-prone translesion synthesis"/>
    <property type="evidence" value="ECO:0007669"/>
    <property type="project" value="TreeGrafter"/>
</dbReference>
<dbReference type="PANTHER" id="PTHR11076">
    <property type="entry name" value="DNA REPAIR POLYMERASE UMUC / TRANSFERASE FAMILY MEMBER"/>
    <property type="match status" value="1"/>
</dbReference>
<comment type="catalytic activity">
    <reaction evidence="7">
        <text>DNA(n) + a 2'-deoxyribonucleoside 5'-triphosphate = DNA(n+1) + diphosphate</text>
        <dbReference type="Rhea" id="RHEA:22508"/>
        <dbReference type="Rhea" id="RHEA-COMP:17339"/>
        <dbReference type="Rhea" id="RHEA-COMP:17340"/>
        <dbReference type="ChEBI" id="CHEBI:33019"/>
        <dbReference type="ChEBI" id="CHEBI:61560"/>
        <dbReference type="ChEBI" id="CHEBI:173112"/>
        <dbReference type="EC" id="2.7.7.7"/>
    </reaction>
</comment>
<comment type="function">
    <text evidence="6">Poorly processive, error-prone DNA polymerase involved in untargeted mutagenesis. Copies undamaged DNA at stalled replication forks, which arise in vivo from mismatched or misaligned primer ends. These misaligned primers can be extended by PolIV. Exhibits no 3'-5' exonuclease (proofreading) activity. May be involved in translesional synthesis, in conjunction with the beta clamp from PolIII.</text>
</comment>
<evidence type="ECO:0000256" key="2">
    <source>
        <dbReference type="ARBA" id="ARBA00011245"/>
    </source>
</evidence>
<dbReference type="InterPro" id="IPR043502">
    <property type="entry name" value="DNA/RNA_pol_sf"/>
</dbReference>
<evidence type="ECO:0000256" key="1">
    <source>
        <dbReference type="ARBA" id="ARBA00010945"/>
    </source>
</evidence>
<gene>
    <name evidence="9" type="ORF">HQ394_06215</name>
</gene>
<sequence length="430" mass="48506">MPASREPGFAPPDGLRWLYVDFNSYFASVEQQLEPRLRCRPVAVIPVDTDTTCAIAASYEAKAFGVKTGTPVYEARKMCPGLICVLARHERYTEFHHRLIEEIDRHLPVTAVCSIDEMACRLMQNERAPERAMAIAGSIKAGIASNVGAYVRCSIGLAPSKYLAKVATDLQKPDGLTVLMREDLPERLYALELRDLPGIGRNMERRLNRAGIYDLRTLMRFSPKHLRAVWGSLLGERMWLYLRGYDLPDPETDRRSVGHSHVLAPEMRRPEQAHIIARRLTMKAAARLRRMRYYADRFSLSVRIENGPRLASAAGCAPAQDSFLFLSLLEQLWQAMLDQGGPRRVKKIGVMLHGLVPEGDVHIQPDLFAPAAPLAMRQKQREEISRAIDRLNQRFGRDTVLLGMTGNQDQSATGTKIAFTRIPDMEEFLE</sequence>
<dbReference type="Pfam" id="PF00817">
    <property type="entry name" value="IMS"/>
    <property type="match status" value="1"/>
</dbReference>
<dbReference type="Gene3D" id="3.40.1170.60">
    <property type="match status" value="1"/>
</dbReference>
<dbReference type="InterPro" id="IPR036775">
    <property type="entry name" value="DNA_pol_Y-fam_lit_finger_sf"/>
</dbReference>
<comment type="subunit">
    <text evidence="2">Monomer.</text>
</comment>
<feature type="domain" description="UmuC" evidence="8">
    <location>
        <begin position="17"/>
        <end position="200"/>
    </location>
</feature>
<keyword evidence="10" id="KW-1185">Reference proteome</keyword>
<keyword evidence="5" id="KW-0548">Nucleotidyltransferase</keyword>
<keyword evidence="5" id="KW-0239">DNA-directed DNA polymerase</keyword>
<accession>A0A7H1MZY1</accession>
<dbReference type="InterPro" id="IPR053848">
    <property type="entry name" value="IMS_HHH_1"/>
</dbReference>
<dbReference type="SUPFAM" id="SSF56672">
    <property type="entry name" value="DNA/RNA polymerases"/>
    <property type="match status" value="1"/>
</dbReference>
<evidence type="ECO:0000256" key="4">
    <source>
        <dbReference type="ARBA" id="ARBA00022457"/>
    </source>
</evidence>
<keyword evidence="5" id="KW-0808">Transferase</keyword>
<evidence type="ECO:0000256" key="3">
    <source>
        <dbReference type="ARBA" id="ARBA00012417"/>
    </source>
</evidence>
<reference evidence="9 10" key="1">
    <citation type="submission" date="2020-05" db="EMBL/GenBank/DDBJ databases">
        <title>Complete closed genome sequence of Defluviicoccus vanus.</title>
        <authorList>
            <person name="Bessarab I."/>
            <person name="Arumugam K."/>
            <person name="Maszenan A.M."/>
            <person name="Seviour R.J."/>
            <person name="Williams R.B."/>
        </authorList>
    </citation>
    <scope>NUCLEOTIDE SEQUENCE [LARGE SCALE GENOMIC DNA]</scope>
    <source>
        <strain evidence="9 10">Ben 114</strain>
    </source>
</reference>
<dbReference type="CDD" id="cd00424">
    <property type="entry name" value="PolY"/>
    <property type="match status" value="1"/>
</dbReference>
<dbReference type="InterPro" id="IPR017961">
    <property type="entry name" value="DNA_pol_Y-fam_little_finger"/>
</dbReference>
<dbReference type="Pfam" id="PF11799">
    <property type="entry name" value="IMS_C"/>
    <property type="match status" value="1"/>
</dbReference>
<dbReference type="Gene3D" id="3.30.1490.100">
    <property type="entry name" value="DNA polymerase, Y-family, little finger domain"/>
    <property type="match status" value="1"/>
</dbReference>
<protein>
    <recommendedName>
        <fullName evidence="3">DNA-directed DNA polymerase</fullName>
        <ecNumber evidence="3">2.7.7.7</ecNumber>
    </recommendedName>
</protein>